<dbReference type="Proteomes" id="UP001203004">
    <property type="component" value="Unassembled WGS sequence"/>
</dbReference>
<dbReference type="InterPro" id="IPR001345">
    <property type="entry name" value="PG/BPGM_mutase_AS"/>
</dbReference>
<dbReference type="CDD" id="cd07067">
    <property type="entry name" value="HP_PGM_like"/>
    <property type="match status" value="1"/>
</dbReference>
<gene>
    <name evidence="1" type="ORF">M3N64_09455</name>
</gene>
<evidence type="ECO:0000313" key="2">
    <source>
        <dbReference type="Proteomes" id="UP001203004"/>
    </source>
</evidence>
<dbReference type="InterPro" id="IPR050275">
    <property type="entry name" value="PGM_Phosphatase"/>
</dbReference>
<dbReference type="EMBL" id="JAMAST010000010">
    <property type="protein sequence ID" value="MCL1632169.1"/>
    <property type="molecule type" value="Genomic_DNA"/>
</dbReference>
<dbReference type="SUPFAM" id="SSF53254">
    <property type="entry name" value="Phosphoglycerate mutase-like"/>
    <property type="match status" value="1"/>
</dbReference>
<name>A0ABT0MBC9_9BACL</name>
<dbReference type="Gene3D" id="3.40.50.1240">
    <property type="entry name" value="Phosphoglycerate mutase-like"/>
    <property type="match status" value="1"/>
</dbReference>
<accession>A0ABT0MBC9</accession>
<comment type="caution">
    <text evidence="1">The sequence shown here is derived from an EMBL/GenBank/DDBJ whole genome shotgun (WGS) entry which is preliminary data.</text>
</comment>
<dbReference type="Pfam" id="PF00300">
    <property type="entry name" value="His_Phos_1"/>
    <property type="match status" value="1"/>
</dbReference>
<dbReference type="PROSITE" id="PS00175">
    <property type="entry name" value="PG_MUTASE"/>
    <property type="match status" value="1"/>
</dbReference>
<organism evidence="1 2">
    <name type="scientific">Sporolactobacillus mangiferae</name>
    <dbReference type="NCBI Taxonomy" id="2940498"/>
    <lineage>
        <taxon>Bacteria</taxon>
        <taxon>Bacillati</taxon>
        <taxon>Bacillota</taxon>
        <taxon>Bacilli</taxon>
        <taxon>Bacillales</taxon>
        <taxon>Sporolactobacillaceae</taxon>
        <taxon>Sporolactobacillus</taxon>
    </lineage>
</organism>
<evidence type="ECO:0000313" key="1">
    <source>
        <dbReference type="EMBL" id="MCL1632169.1"/>
    </source>
</evidence>
<keyword evidence="2" id="KW-1185">Reference proteome</keyword>
<dbReference type="PANTHER" id="PTHR48100">
    <property type="entry name" value="BROAD-SPECIFICITY PHOSPHATASE YOR283W-RELATED"/>
    <property type="match status" value="1"/>
</dbReference>
<protein>
    <submittedName>
        <fullName evidence="1">Histidine phosphatase family protein</fullName>
    </submittedName>
</protein>
<proteinExistence type="predicted"/>
<reference evidence="1 2" key="1">
    <citation type="submission" date="2022-05" db="EMBL/GenBank/DDBJ databases">
        <title>Sporolactobacillus sp nov CPB3-1, isolated from tree bark (Mangifera indica L.).</title>
        <authorList>
            <person name="Phuengjayaem S."/>
            <person name="Tanasupawat S."/>
        </authorList>
    </citation>
    <scope>NUCLEOTIDE SEQUENCE [LARGE SCALE GENOMIC DNA]</scope>
    <source>
        <strain evidence="1 2">CPB3-1</strain>
    </source>
</reference>
<dbReference type="InterPro" id="IPR029033">
    <property type="entry name" value="His_PPase_superfam"/>
</dbReference>
<dbReference type="RefSeq" id="WP_249101569.1">
    <property type="nucleotide sequence ID" value="NZ_JAMAST010000010.1"/>
</dbReference>
<dbReference type="InterPro" id="IPR013078">
    <property type="entry name" value="His_Pase_superF_clade-1"/>
</dbReference>
<sequence length="202" mass="23025">MREVYIIRHGQSEANKADIVQGSGIDLPLTDQGIHQAEQLRAHFEVSKLDKLWTSPLKRAVQTANILRKGTNLSIQTDARIREIGYGKWEGKNESQFRERHPEYFTHMGQFKPILDQYAGGERFSDVEARVAAFWEEVQKDGSWTSLGVVCHGFISVTFLKIMLGVPDVLTFFEPDNASVSKVTITPEDEPNSLIYFNRSYF</sequence>
<dbReference type="SMART" id="SM00855">
    <property type="entry name" value="PGAM"/>
    <property type="match status" value="1"/>
</dbReference>